<name>A0A1B6DWS2_9HEMI</name>
<keyword evidence="8" id="KW-0256">Endoplasmic reticulum</keyword>
<dbReference type="AlphaFoldDB" id="A0A1B6DWS2"/>
<feature type="compositionally biased region" description="Polar residues" evidence="14">
    <location>
        <begin position="892"/>
        <end position="901"/>
    </location>
</feature>
<comment type="similarity">
    <text evidence="3">Belongs to the WD repeat SEC31 family.</text>
</comment>
<feature type="region of interest" description="Disordered" evidence="14">
    <location>
        <begin position="780"/>
        <end position="1004"/>
    </location>
</feature>
<feature type="compositionally biased region" description="Low complexity" evidence="14">
    <location>
        <begin position="840"/>
        <end position="857"/>
    </location>
</feature>
<dbReference type="InterPro" id="IPR015943">
    <property type="entry name" value="WD40/YVTN_repeat-like_dom_sf"/>
</dbReference>
<evidence type="ECO:0000256" key="13">
    <source>
        <dbReference type="PROSITE-ProRule" id="PRU00221"/>
    </source>
</evidence>
<feature type="compositionally biased region" description="Pro residues" evidence="14">
    <location>
        <begin position="805"/>
        <end position="816"/>
    </location>
</feature>
<feature type="compositionally biased region" description="Polar residues" evidence="14">
    <location>
        <begin position="507"/>
        <end position="519"/>
    </location>
</feature>
<feature type="compositionally biased region" description="Polar residues" evidence="14">
    <location>
        <begin position="1080"/>
        <end position="1096"/>
    </location>
</feature>
<dbReference type="EMBL" id="GEDC01007219">
    <property type="protein sequence ID" value="JAS30079.1"/>
    <property type="molecule type" value="Transcribed_RNA"/>
</dbReference>
<feature type="compositionally biased region" description="Low complexity" evidence="14">
    <location>
        <begin position="926"/>
        <end position="937"/>
    </location>
</feature>
<feature type="repeat" description="WD" evidence="13">
    <location>
        <begin position="116"/>
        <end position="158"/>
    </location>
</feature>
<evidence type="ECO:0000256" key="2">
    <source>
        <dbReference type="ARBA" id="ARBA00004406"/>
    </source>
</evidence>
<dbReference type="GO" id="GO:0070971">
    <property type="term" value="C:endoplasmic reticulum exit site"/>
    <property type="evidence" value="ECO:0007669"/>
    <property type="project" value="TreeGrafter"/>
</dbReference>
<evidence type="ECO:0000256" key="6">
    <source>
        <dbReference type="ARBA" id="ARBA00022574"/>
    </source>
</evidence>
<keyword evidence="11" id="KW-0472">Membrane</keyword>
<feature type="region of interest" description="Disordered" evidence="14">
    <location>
        <begin position="489"/>
        <end position="519"/>
    </location>
</feature>
<evidence type="ECO:0000256" key="14">
    <source>
        <dbReference type="SAM" id="MobiDB-lite"/>
    </source>
</evidence>
<dbReference type="PANTHER" id="PTHR13923">
    <property type="entry name" value="SEC31-RELATED PROTEIN"/>
    <property type="match status" value="1"/>
</dbReference>
<feature type="compositionally biased region" description="Polar residues" evidence="14">
    <location>
        <begin position="915"/>
        <end position="925"/>
    </location>
</feature>
<evidence type="ECO:0000256" key="10">
    <source>
        <dbReference type="ARBA" id="ARBA00022927"/>
    </source>
</evidence>
<keyword evidence="6 13" id="KW-0853">WD repeat</keyword>
<dbReference type="Pfam" id="PF00400">
    <property type="entry name" value="WD40"/>
    <property type="match status" value="2"/>
</dbReference>
<evidence type="ECO:0000256" key="5">
    <source>
        <dbReference type="ARBA" id="ARBA00022490"/>
    </source>
</evidence>
<evidence type="ECO:0000256" key="12">
    <source>
        <dbReference type="ARBA" id="ARBA00023329"/>
    </source>
</evidence>
<feature type="compositionally biased region" description="Polar residues" evidence="14">
    <location>
        <begin position="864"/>
        <end position="885"/>
    </location>
</feature>
<feature type="compositionally biased region" description="Low complexity" evidence="14">
    <location>
        <begin position="984"/>
        <end position="1003"/>
    </location>
</feature>
<feature type="compositionally biased region" description="Polar residues" evidence="14">
    <location>
        <begin position="820"/>
        <end position="833"/>
    </location>
</feature>
<dbReference type="InterPro" id="IPR036322">
    <property type="entry name" value="WD40_repeat_dom_sf"/>
</dbReference>
<dbReference type="GO" id="GO:0015031">
    <property type="term" value="P:protein transport"/>
    <property type="evidence" value="ECO:0007669"/>
    <property type="project" value="UniProtKB-KW"/>
</dbReference>
<dbReference type="Gene3D" id="1.25.40.1030">
    <property type="match status" value="1"/>
</dbReference>
<evidence type="ECO:0000256" key="11">
    <source>
        <dbReference type="ARBA" id="ARBA00023136"/>
    </source>
</evidence>
<keyword evidence="12" id="KW-0968">Cytoplasmic vesicle</keyword>
<feature type="repeat" description="WD" evidence="13">
    <location>
        <begin position="253"/>
        <end position="295"/>
    </location>
</feature>
<evidence type="ECO:0000313" key="15">
    <source>
        <dbReference type="EMBL" id="JAS30079.1"/>
    </source>
</evidence>
<evidence type="ECO:0000256" key="7">
    <source>
        <dbReference type="ARBA" id="ARBA00022737"/>
    </source>
</evidence>
<dbReference type="GO" id="GO:0007029">
    <property type="term" value="P:endoplasmic reticulum organization"/>
    <property type="evidence" value="ECO:0007669"/>
    <property type="project" value="TreeGrafter"/>
</dbReference>
<protein>
    <submittedName>
        <fullName evidence="15">Uncharacterized protein</fullName>
    </submittedName>
</protein>
<dbReference type="GO" id="GO:0005198">
    <property type="term" value="F:structural molecule activity"/>
    <property type="evidence" value="ECO:0007669"/>
    <property type="project" value="TreeGrafter"/>
</dbReference>
<proteinExistence type="inferred from homology"/>
<dbReference type="PROSITE" id="PS50082">
    <property type="entry name" value="WD_REPEATS_2"/>
    <property type="match status" value="2"/>
</dbReference>
<keyword evidence="7" id="KW-0677">Repeat</keyword>
<organism evidence="15">
    <name type="scientific">Clastoptera arizonana</name>
    <name type="common">Arizona spittle bug</name>
    <dbReference type="NCBI Taxonomy" id="38151"/>
    <lineage>
        <taxon>Eukaryota</taxon>
        <taxon>Metazoa</taxon>
        <taxon>Ecdysozoa</taxon>
        <taxon>Arthropoda</taxon>
        <taxon>Hexapoda</taxon>
        <taxon>Insecta</taxon>
        <taxon>Pterygota</taxon>
        <taxon>Neoptera</taxon>
        <taxon>Paraneoptera</taxon>
        <taxon>Hemiptera</taxon>
        <taxon>Auchenorrhyncha</taxon>
        <taxon>Cercopoidea</taxon>
        <taxon>Clastopteridae</taxon>
        <taxon>Clastoptera</taxon>
    </lineage>
</organism>
<evidence type="ECO:0000256" key="4">
    <source>
        <dbReference type="ARBA" id="ARBA00022448"/>
    </source>
</evidence>
<dbReference type="GO" id="GO:0090110">
    <property type="term" value="P:COPII-coated vesicle cargo loading"/>
    <property type="evidence" value="ECO:0007669"/>
    <property type="project" value="TreeGrafter"/>
</dbReference>
<dbReference type="PROSITE" id="PS50294">
    <property type="entry name" value="WD_REPEATS_REGION"/>
    <property type="match status" value="1"/>
</dbReference>
<dbReference type="GO" id="GO:0030127">
    <property type="term" value="C:COPII vesicle coat"/>
    <property type="evidence" value="ECO:0007669"/>
    <property type="project" value="TreeGrafter"/>
</dbReference>
<keyword evidence="9" id="KW-0931">ER-Golgi transport</keyword>
<dbReference type="SUPFAM" id="SSF50978">
    <property type="entry name" value="WD40 repeat-like"/>
    <property type="match status" value="1"/>
</dbReference>
<evidence type="ECO:0000256" key="8">
    <source>
        <dbReference type="ARBA" id="ARBA00022824"/>
    </source>
</evidence>
<evidence type="ECO:0000256" key="9">
    <source>
        <dbReference type="ARBA" id="ARBA00022892"/>
    </source>
</evidence>
<feature type="region of interest" description="Disordered" evidence="14">
    <location>
        <begin position="1065"/>
        <end position="1096"/>
    </location>
</feature>
<comment type="subcellular location">
    <subcellularLocation>
        <location evidence="1">Cytoplasmic vesicle membrane</location>
        <topology evidence="1">Peripheral membrane protein</topology>
        <orientation evidence="1">Cytoplasmic side</orientation>
    </subcellularLocation>
    <subcellularLocation>
        <location evidence="2">Endoplasmic reticulum membrane</location>
        <topology evidence="2">Peripheral membrane protein</topology>
    </subcellularLocation>
</comment>
<evidence type="ECO:0000256" key="1">
    <source>
        <dbReference type="ARBA" id="ARBA00004180"/>
    </source>
</evidence>
<keyword evidence="10" id="KW-0653">Protein transport</keyword>
<gene>
    <name evidence="15" type="ORF">g.27783</name>
</gene>
<dbReference type="FunFam" id="2.130.10.10:FF:000009">
    <property type="entry name" value="Protein transport protein Sec31A isoform A"/>
    <property type="match status" value="1"/>
</dbReference>
<sequence length="1096" mass="120194">MKIKELDKTVNLAWSPSQQHPILLAAGTAAQQLDASFSTSAALELYSLNLSDPGLDLELHASVPSQHRFHNIAWGGWHSSREADNGIIVGGCEGGRLQMYSVSRLLAGEEGLIISQDRHSGPVRSIDFNAFQGNLLATGASESEIFIWDLNNTNTPMTPGAKSQPAEDVVWLSWNRQVQHILASTFATRCIIWDLRKNEPIIKLTDTNSRVRWKVVAWHPDIATQLCLASEDDANAVIQLWDLRFATTPIKTFEGHQRGVLSIAWCAQDPDLLISCGKDNRILCWNPNSAEQGQEIVYELVSSNQYNFEVSWCPRNPNLVATSSFDGHASVYSLMGGEHQVQTTNKIADSFPGVDQYAQAPVVQPPHSQVATVELRKAPKWLRKPAGASFAFGGKLVSFNNDSRTVNISQVVTEPSLIQRSQSLQQALATGQFETLRTGATDLIWEFVFASLQPDYRERMKTLLGFSPEQLELDKLTGESDIDEVVDGLAGLNHNGPKNEDEDDSPCTESPFDSFNAEQSKPFGIIGKMQITKENLSPFKIPVGNDADGNISRALLCGNIELAVKLCIKEDRMSDAIILAASADPQLLEKTRKKYFEQNKNLVSRLIKAVVTQEWDQVINNCDPSSWAEALVTILTYAKDDEIAVFCERLGQRLDSETENSEAKKNAEICYVAAGKINKVVQKRTSENEMSTENLQDLVELVLIAQGGNVGNEEETGRLLTRYAQILASQGDLMTALQYLGDSYQEDIAELRERLYISVGHKPISSGIQQPARQQQNNYYQNNSSLNYGPSYSKPTQQMFGSQAPLPPANKPPPQPSSNLVNQSNQAYPNSQGFPPPLSNQPFSQPFQPFSQQSNQPFAPPPTNQAFVPPSSNQTFVPPSSNQTFAPPGSNVPFSPLSSNQPFPPPTSNLVAPPVSSNQSFPPVSTNNQFNTQITNQLPPSGLIQPTSTKMFTPNVPQSQQQPNSVQFNSGVQNIPKPPPTNAVPPTSLHRSSPSPSPGLSRSKYIVDPSVAGTPSYNRTAQVAPFNPIVGQGNAYNNYAAQSTQYNSQPGQQQFTPVPTQLFSSQQIFNPPTGAAPVINQPSYPTETKPQVFSPQ</sequence>
<keyword evidence="5" id="KW-0963">Cytoplasm</keyword>
<dbReference type="GO" id="GO:0005789">
    <property type="term" value="C:endoplasmic reticulum membrane"/>
    <property type="evidence" value="ECO:0007669"/>
    <property type="project" value="UniProtKB-SubCell"/>
</dbReference>
<feature type="compositionally biased region" description="Low complexity" evidence="14">
    <location>
        <begin position="954"/>
        <end position="970"/>
    </location>
</feature>
<dbReference type="InterPro" id="IPR001680">
    <property type="entry name" value="WD40_rpt"/>
</dbReference>
<feature type="non-terminal residue" evidence="15">
    <location>
        <position position="1096"/>
    </location>
</feature>
<dbReference type="Gene3D" id="2.130.10.10">
    <property type="entry name" value="YVTN repeat-like/Quinoprotein amine dehydrogenase"/>
    <property type="match status" value="1"/>
</dbReference>
<keyword evidence="4" id="KW-0813">Transport</keyword>
<feature type="compositionally biased region" description="Polar residues" evidence="14">
    <location>
        <begin position="784"/>
        <end position="801"/>
    </location>
</feature>
<dbReference type="InterPro" id="IPR040251">
    <property type="entry name" value="SEC31-like"/>
</dbReference>
<reference evidence="15" key="1">
    <citation type="submission" date="2015-12" db="EMBL/GenBank/DDBJ databases">
        <title>De novo transcriptome assembly of four potential Pierce s Disease insect vectors from Arizona vineyards.</title>
        <authorList>
            <person name="Tassone E.E."/>
        </authorList>
    </citation>
    <scope>NUCLEOTIDE SEQUENCE</scope>
</reference>
<dbReference type="PANTHER" id="PTHR13923:SF11">
    <property type="entry name" value="SECRETORY 31, ISOFORM D"/>
    <property type="match status" value="1"/>
</dbReference>
<evidence type="ECO:0000256" key="3">
    <source>
        <dbReference type="ARBA" id="ARBA00009358"/>
    </source>
</evidence>
<accession>A0A1B6DWS2</accession>
<dbReference type="SMART" id="SM00320">
    <property type="entry name" value="WD40"/>
    <property type="match status" value="5"/>
</dbReference>